<proteinExistence type="predicted"/>
<dbReference type="EMBL" id="JANSHE010006784">
    <property type="protein sequence ID" value="KAJ2966059.1"/>
    <property type="molecule type" value="Genomic_DNA"/>
</dbReference>
<protein>
    <submittedName>
        <fullName evidence="1">Uncharacterized protein</fullName>
    </submittedName>
</protein>
<dbReference type="Proteomes" id="UP001144978">
    <property type="component" value="Unassembled WGS sequence"/>
</dbReference>
<organism evidence="1 2">
    <name type="scientific">Trametes sanguinea</name>
    <dbReference type="NCBI Taxonomy" id="158606"/>
    <lineage>
        <taxon>Eukaryota</taxon>
        <taxon>Fungi</taxon>
        <taxon>Dikarya</taxon>
        <taxon>Basidiomycota</taxon>
        <taxon>Agaricomycotina</taxon>
        <taxon>Agaricomycetes</taxon>
        <taxon>Polyporales</taxon>
        <taxon>Polyporaceae</taxon>
        <taxon>Trametes</taxon>
    </lineage>
</organism>
<evidence type="ECO:0000313" key="2">
    <source>
        <dbReference type="Proteomes" id="UP001144978"/>
    </source>
</evidence>
<accession>A0ACC1MGT2</accession>
<reference evidence="1" key="1">
    <citation type="submission" date="2022-08" db="EMBL/GenBank/DDBJ databases">
        <title>Genome Sequence of Pycnoporus sanguineus.</title>
        <authorList>
            <person name="Buettner E."/>
        </authorList>
    </citation>
    <scope>NUCLEOTIDE SEQUENCE</scope>
    <source>
        <strain evidence="1">CG-C14</strain>
    </source>
</reference>
<sequence>MVEFTPIGDFKLISAVNLPQLIRQLSLLSDWFVAVWQNTGGDTRRDEVITNWRSRLEAIQRFRDQILAAEQEPDLTMDDSLMGQQRLRDFSVAY</sequence>
<keyword evidence="2" id="KW-1185">Reference proteome</keyword>
<name>A0ACC1MGT2_9APHY</name>
<comment type="caution">
    <text evidence="1">The sequence shown here is derived from an EMBL/GenBank/DDBJ whole genome shotgun (WGS) entry which is preliminary data.</text>
</comment>
<gene>
    <name evidence="1" type="ORF">NUW54_g13917</name>
</gene>
<evidence type="ECO:0000313" key="1">
    <source>
        <dbReference type="EMBL" id="KAJ2966059.1"/>
    </source>
</evidence>